<evidence type="ECO:0000256" key="14">
    <source>
        <dbReference type="ARBA" id="ARBA00022884"/>
    </source>
</evidence>
<evidence type="ECO:0000256" key="9">
    <source>
        <dbReference type="ARBA" id="ARBA00022759"/>
    </source>
</evidence>
<dbReference type="Pfam" id="PF00270">
    <property type="entry name" value="DEAD"/>
    <property type="match status" value="1"/>
</dbReference>
<dbReference type="SUPFAM" id="SSF52540">
    <property type="entry name" value="P-loop containing nucleoside triphosphate hydrolases"/>
    <property type="match status" value="1"/>
</dbReference>
<dbReference type="FunFam" id="1.10.1520.10:FF:000005">
    <property type="entry name" value="Putative endoribonuclease dicer"/>
    <property type="match status" value="1"/>
</dbReference>
<dbReference type="InterPro" id="IPR036389">
    <property type="entry name" value="RNase_III_sf"/>
</dbReference>
<comment type="caution">
    <text evidence="20">The sequence shown here is derived from an EMBL/GenBank/DDBJ whole genome shotgun (WGS) entry which is preliminary data.</text>
</comment>
<accession>A0A8J1U364</accession>
<feature type="region of interest" description="Disordered" evidence="19">
    <location>
        <begin position="396"/>
        <end position="442"/>
    </location>
</feature>
<evidence type="ECO:0000256" key="1">
    <source>
        <dbReference type="ARBA" id="ARBA00000109"/>
    </source>
</evidence>
<evidence type="ECO:0000256" key="5">
    <source>
        <dbReference type="ARBA" id="ARBA00022722"/>
    </source>
</evidence>
<comment type="similarity">
    <text evidence="17 18">Belongs to the helicase family. Dicer subfamily.</text>
</comment>
<feature type="compositionally biased region" description="Basic and acidic residues" evidence="19">
    <location>
        <begin position="1217"/>
        <end position="1243"/>
    </location>
</feature>
<evidence type="ECO:0000256" key="8">
    <source>
        <dbReference type="ARBA" id="ARBA00022741"/>
    </source>
</evidence>
<keyword evidence="9" id="KW-0255">Endonuclease</keyword>
<feature type="compositionally biased region" description="Polar residues" evidence="19">
    <location>
        <begin position="1137"/>
        <end position="1147"/>
    </location>
</feature>
<dbReference type="GO" id="GO:0031054">
    <property type="term" value="P:pre-miRNA processing"/>
    <property type="evidence" value="ECO:0007669"/>
    <property type="project" value="InterPro"/>
</dbReference>
<proteinExistence type="inferred from homology"/>
<dbReference type="CDD" id="cd10843">
    <property type="entry name" value="DSRM_DICER"/>
    <property type="match status" value="1"/>
</dbReference>
<keyword evidence="5" id="KW-0540">Nuclease</keyword>
<evidence type="ECO:0000256" key="11">
    <source>
        <dbReference type="ARBA" id="ARBA00022806"/>
    </source>
</evidence>
<dbReference type="GO" id="GO:0003723">
    <property type="term" value="F:RNA binding"/>
    <property type="evidence" value="ECO:0007669"/>
    <property type="project" value="UniProtKB-UniRule"/>
</dbReference>
<dbReference type="PANTHER" id="PTHR14950:SF37">
    <property type="entry name" value="ENDORIBONUCLEASE DICER"/>
    <property type="match status" value="1"/>
</dbReference>
<dbReference type="PROSITE" id="PS51192">
    <property type="entry name" value="HELICASE_ATP_BIND_1"/>
    <property type="match status" value="1"/>
</dbReference>
<evidence type="ECO:0000256" key="10">
    <source>
        <dbReference type="ARBA" id="ARBA00022801"/>
    </source>
</evidence>
<evidence type="ECO:0000256" key="12">
    <source>
        <dbReference type="ARBA" id="ARBA00022840"/>
    </source>
</evidence>
<dbReference type="GO" id="GO:0006309">
    <property type="term" value="P:apoptotic DNA fragmentation"/>
    <property type="evidence" value="ECO:0007669"/>
    <property type="project" value="TreeGrafter"/>
</dbReference>
<dbReference type="GO" id="GO:0004530">
    <property type="term" value="F:deoxyribonuclease I activity"/>
    <property type="evidence" value="ECO:0007669"/>
    <property type="project" value="TreeGrafter"/>
</dbReference>
<dbReference type="GO" id="GO:0005634">
    <property type="term" value="C:nucleus"/>
    <property type="evidence" value="ECO:0007669"/>
    <property type="project" value="TreeGrafter"/>
</dbReference>
<dbReference type="InterPro" id="IPR011545">
    <property type="entry name" value="DEAD/DEAH_box_helicase_dom"/>
</dbReference>
<dbReference type="SUPFAM" id="SSF69065">
    <property type="entry name" value="RNase III domain-like"/>
    <property type="match status" value="2"/>
</dbReference>
<dbReference type="InterPro" id="IPR001650">
    <property type="entry name" value="Helicase_C-like"/>
</dbReference>
<evidence type="ECO:0000256" key="3">
    <source>
        <dbReference type="ARBA" id="ARBA00001946"/>
    </source>
</evidence>
<dbReference type="Pfam" id="PF20932">
    <property type="entry name" value="Dicer_dsRBD"/>
    <property type="match status" value="1"/>
</dbReference>
<dbReference type="GO" id="GO:0005829">
    <property type="term" value="C:cytosol"/>
    <property type="evidence" value="ECO:0007669"/>
    <property type="project" value="UniProtKB-ARBA"/>
</dbReference>
<evidence type="ECO:0000256" key="2">
    <source>
        <dbReference type="ARBA" id="ARBA00001936"/>
    </source>
</evidence>
<evidence type="ECO:0000313" key="20">
    <source>
        <dbReference type="EMBL" id="CAH1790780.1"/>
    </source>
</evidence>
<dbReference type="CDD" id="cd18034">
    <property type="entry name" value="DEXHc_dicer"/>
    <property type="match status" value="1"/>
</dbReference>
<dbReference type="GO" id="GO:0005524">
    <property type="term" value="F:ATP binding"/>
    <property type="evidence" value="ECO:0007669"/>
    <property type="project" value="UniProtKB-KW"/>
</dbReference>
<dbReference type="FunFam" id="3.40.50.300:FF:000628">
    <property type="entry name" value="Endoribonuclease Dicer"/>
    <property type="match status" value="1"/>
</dbReference>
<dbReference type="InterPro" id="IPR048512">
    <property type="entry name" value="Dicer_platform"/>
</dbReference>
<dbReference type="SMART" id="SM00490">
    <property type="entry name" value="HELICc"/>
    <property type="match status" value="1"/>
</dbReference>
<comment type="catalytic activity">
    <reaction evidence="1">
        <text>Endonucleolytic cleavage to 5'-phosphomonoester.</text>
        <dbReference type="EC" id="3.1.26.3"/>
    </reaction>
</comment>
<feature type="compositionally biased region" description="Basic and acidic residues" evidence="19">
    <location>
        <begin position="1171"/>
        <end position="1186"/>
    </location>
</feature>
<comment type="cofactor">
    <cofactor evidence="3">
        <name>Mg(2+)</name>
        <dbReference type="ChEBI" id="CHEBI:18420"/>
    </cofactor>
</comment>
<dbReference type="Gene3D" id="3.30.160.20">
    <property type="match status" value="1"/>
</dbReference>
<dbReference type="Gene3D" id="3.30.160.380">
    <property type="entry name" value="Dicer dimerisation domain"/>
    <property type="match status" value="1"/>
</dbReference>
<keyword evidence="21" id="KW-1185">Reference proteome</keyword>
<keyword evidence="6" id="KW-0479">Metal-binding</keyword>
<dbReference type="FunFam" id="3.30.160.380:FF:000003">
    <property type="entry name" value="Endoribonuclease dcr-1"/>
    <property type="match status" value="1"/>
</dbReference>
<evidence type="ECO:0000256" key="4">
    <source>
        <dbReference type="ARBA" id="ARBA00012177"/>
    </source>
</evidence>
<dbReference type="PROSITE" id="PS50137">
    <property type="entry name" value="DS_RBD"/>
    <property type="match status" value="1"/>
</dbReference>
<dbReference type="Pfam" id="PF20931">
    <property type="entry name" value="Dicer_platform"/>
    <property type="match status" value="1"/>
</dbReference>
<dbReference type="SMART" id="SM00535">
    <property type="entry name" value="RIBOc"/>
    <property type="match status" value="2"/>
</dbReference>
<dbReference type="GO" id="GO:0004386">
    <property type="term" value="F:helicase activity"/>
    <property type="evidence" value="ECO:0007669"/>
    <property type="project" value="UniProtKB-KW"/>
</dbReference>
<feature type="compositionally biased region" description="Basic and acidic residues" evidence="19">
    <location>
        <begin position="1"/>
        <end position="21"/>
    </location>
</feature>
<evidence type="ECO:0000256" key="7">
    <source>
        <dbReference type="ARBA" id="ARBA00022737"/>
    </source>
</evidence>
<evidence type="ECO:0000313" key="21">
    <source>
        <dbReference type="Proteomes" id="UP000749559"/>
    </source>
</evidence>
<dbReference type="SUPFAM" id="SSF101690">
    <property type="entry name" value="PAZ domain"/>
    <property type="match status" value="1"/>
</dbReference>
<dbReference type="Gene3D" id="2.170.260.10">
    <property type="entry name" value="paz domain"/>
    <property type="match status" value="1"/>
</dbReference>
<feature type="region of interest" description="Disordered" evidence="19">
    <location>
        <begin position="1"/>
        <end position="23"/>
    </location>
</feature>
<protein>
    <recommendedName>
        <fullName evidence="4">ribonuclease III</fullName>
        <ecNumber evidence="4">3.1.26.3</ecNumber>
    </recommendedName>
</protein>
<keyword evidence="12" id="KW-0067">ATP-binding</keyword>
<dbReference type="InterPro" id="IPR005034">
    <property type="entry name" value="Dicer_dimerisation"/>
</dbReference>
<dbReference type="Gene3D" id="1.10.1520.10">
    <property type="entry name" value="Ribonuclease III domain"/>
    <property type="match status" value="2"/>
</dbReference>
<keyword evidence="14 18" id="KW-0694">RNA-binding</keyword>
<reference evidence="20" key="1">
    <citation type="submission" date="2022-03" db="EMBL/GenBank/DDBJ databases">
        <authorList>
            <person name="Martin C."/>
        </authorList>
    </citation>
    <scope>NUCLEOTIDE SEQUENCE</scope>
</reference>
<evidence type="ECO:0000256" key="17">
    <source>
        <dbReference type="ARBA" id="ARBA00035116"/>
    </source>
</evidence>
<dbReference type="CDD" id="cd15903">
    <property type="entry name" value="Dicer_PBD"/>
    <property type="match status" value="1"/>
</dbReference>
<dbReference type="GO" id="GO:0006950">
    <property type="term" value="P:response to stress"/>
    <property type="evidence" value="ECO:0007669"/>
    <property type="project" value="UniProtKB-ARBA"/>
</dbReference>
<dbReference type="SMART" id="SM00487">
    <property type="entry name" value="DEXDc"/>
    <property type="match status" value="1"/>
</dbReference>
<dbReference type="InterPro" id="IPR044441">
    <property type="entry name" value="DICER_DSRM"/>
</dbReference>
<dbReference type="FunFam" id="2.170.260.10:FF:000002">
    <property type="entry name" value="Putative Endoribonuclease Dicer"/>
    <property type="match status" value="1"/>
</dbReference>
<dbReference type="GO" id="GO:0003006">
    <property type="term" value="P:developmental process involved in reproduction"/>
    <property type="evidence" value="ECO:0007669"/>
    <property type="project" value="UniProtKB-ARBA"/>
</dbReference>
<dbReference type="GO" id="GO:0030422">
    <property type="term" value="P:siRNA processing"/>
    <property type="evidence" value="ECO:0007669"/>
    <property type="project" value="InterPro"/>
</dbReference>
<keyword evidence="11" id="KW-0347">Helicase</keyword>
<name>A0A8J1U364_OWEFU</name>
<dbReference type="SUPFAM" id="SSF54768">
    <property type="entry name" value="dsRNA-binding domain-like"/>
    <property type="match status" value="1"/>
</dbReference>
<dbReference type="CDD" id="cd00593">
    <property type="entry name" value="RIBOc"/>
    <property type="match status" value="2"/>
</dbReference>
<keyword evidence="13" id="KW-0460">Magnesium</keyword>
<dbReference type="SMART" id="SM00358">
    <property type="entry name" value="DSRM"/>
    <property type="match status" value="1"/>
</dbReference>
<feature type="region of interest" description="Disordered" evidence="19">
    <location>
        <begin position="1128"/>
        <end position="1247"/>
    </location>
</feature>
<dbReference type="InterPro" id="IPR000999">
    <property type="entry name" value="RNase_III_dom"/>
</dbReference>
<dbReference type="GO" id="GO:0046872">
    <property type="term" value="F:metal ion binding"/>
    <property type="evidence" value="ECO:0007669"/>
    <property type="project" value="UniProtKB-KW"/>
</dbReference>
<keyword evidence="10" id="KW-0378">Hydrolase</keyword>
<dbReference type="InterPro" id="IPR036085">
    <property type="entry name" value="PAZ_dom_sf"/>
</dbReference>
<dbReference type="PROSITE" id="PS50142">
    <property type="entry name" value="RNASE_3_2"/>
    <property type="match status" value="2"/>
</dbReference>
<dbReference type="EMBL" id="CAIIXF020000008">
    <property type="protein sequence ID" value="CAH1790780.1"/>
    <property type="molecule type" value="Genomic_DNA"/>
</dbReference>
<dbReference type="Proteomes" id="UP000749559">
    <property type="component" value="Unassembled WGS sequence"/>
</dbReference>
<evidence type="ECO:0000256" key="16">
    <source>
        <dbReference type="ARBA" id="ARBA00023211"/>
    </source>
</evidence>
<dbReference type="GO" id="GO:0009653">
    <property type="term" value="P:anatomical structure morphogenesis"/>
    <property type="evidence" value="ECO:0007669"/>
    <property type="project" value="UniProtKB-ARBA"/>
</dbReference>
<dbReference type="InterPro" id="IPR048513">
    <property type="entry name" value="Dicer_PBD"/>
</dbReference>
<gene>
    <name evidence="20" type="ORF">OFUS_LOCUS15950</name>
</gene>
<feature type="compositionally biased region" description="Basic and acidic residues" evidence="19">
    <location>
        <begin position="1148"/>
        <end position="1159"/>
    </location>
</feature>
<evidence type="ECO:0000256" key="6">
    <source>
        <dbReference type="ARBA" id="ARBA00022723"/>
    </source>
</evidence>
<dbReference type="GO" id="GO:0070578">
    <property type="term" value="C:RISC-loading complex"/>
    <property type="evidence" value="ECO:0007669"/>
    <property type="project" value="TreeGrafter"/>
</dbReference>
<dbReference type="SMART" id="SM00949">
    <property type="entry name" value="PAZ"/>
    <property type="match status" value="1"/>
</dbReference>
<dbReference type="Pfam" id="PF00636">
    <property type="entry name" value="Ribonuclease_3"/>
    <property type="match status" value="2"/>
</dbReference>
<dbReference type="InterPro" id="IPR038248">
    <property type="entry name" value="Dicer_dimer_sf"/>
</dbReference>
<dbReference type="Pfam" id="PF00271">
    <property type="entry name" value="Helicase_C"/>
    <property type="match status" value="1"/>
</dbReference>
<dbReference type="GO" id="GO:0048731">
    <property type="term" value="P:system development"/>
    <property type="evidence" value="ECO:0007669"/>
    <property type="project" value="UniProtKB-ARBA"/>
</dbReference>
<dbReference type="InterPro" id="IPR003100">
    <property type="entry name" value="PAZ_dom"/>
</dbReference>
<dbReference type="PANTHER" id="PTHR14950">
    <property type="entry name" value="DICER-RELATED"/>
    <property type="match status" value="1"/>
</dbReference>
<dbReference type="PROSITE" id="PS51327">
    <property type="entry name" value="DICER_DSRBF"/>
    <property type="match status" value="1"/>
</dbReference>
<dbReference type="Pfam" id="PF20930">
    <property type="entry name" value="Dicer_PBD"/>
    <property type="match status" value="1"/>
</dbReference>
<dbReference type="PROSITE" id="PS00517">
    <property type="entry name" value="RNASE_3_1"/>
    <property type="match status" value="1"/>
</dbReference>
<dbReference type="OrthoDB" id="2392202at2759"/>
<dbReference type="EC" id="3.1.26.3" evidence="4"/>
<evidence type="ECO:0000256" key="13">
    <source>
        <dbReference type="ARBA" id="ARBA00022842"/>
    </source>
</evidence>
<keyword evidence="8" id="KW-0547">Nucleotide-binding</keyword>
<keyword evidence="7" id="KW-0677">Repeat</keyword>
<sequence>MGTRRTEYPRKPGKSKDHDNLPTHIFTPRSYQEELLDAAIQRNTIVCLGNGSGKTFIGVMLIKELAHEVRQPFANNGKRTVFLVNTESLVSQQAKVIRLHADLTVWEYVPNMGIDGWSCDQWVEVFNQSQVLVMTAQIFLDVLNRGFLKLSHVNVLIFDECHQAVGNHPYVKIMSHYDDVRTDSDQPRVLGLTASLLNNKCNTSNSLEASLTTLEQTLRCTVETTSDMIAVDSFGAKPKQFVIKCEPYIDKTGLVESLGAILNSAIDFLQDSNMKFGESEKDPHAIAKSSLMECHKILHGLGPWCCEKVARTISKQLKKLEETEKHDLNRRIFQFALTQLRIVSALFNHNFNKFVYSLEDFKLYVSPRILHLVDILCQYKPKADFKIIGEPGVVNDDNYMDGAESSDEEQNEPGTDSDFSDDESLPLPPALKSSNKKVKDRERDGSLNAMHYVAVATESESEPSQIQSKRADALCGIVFVERRHTAVALDKLLQEFCNWHEDLFFLNSAHLTGYSQTQKPGGKNKEQEEILRKFRMHETNLMVATNAVEEGVDIPKCNLVVRFDPSKDYRSFVQSKGRARAVVSKFYMLVENQSWDTFSTELQVFKDIEKILKGKCHNHDDESDDESEQICDQDLLPPYRPVNEDGAPAVTMTSAIGLINRYCAKLPSDAFTHLTPKCYVEEVEDRGTRKYIATLHLPINSPIKEAIKGSPMPTRKLAKMAVALRTCKTLHEYKELDDQLLPVGKEIYKYEDEENEWETTEAKGQPRPGTTKRKQYYDKRIANALCNSCPKVGSKSFLYVVNMKLTNPISEDQNTRGRQLYLPEEAACNIGILTSKEITKIPQIPVFTRSGEVSVVIDLYTSQFTLTDSEFTRLENIHRYFFKSVLRLEKQPMVFGPSEAKCGFLVVPLTTVASKVDIDWNFVSRIEANQASPRRVNIYDKDRETFVFNKEDFNDAVVMPAYRNFDQPQYFYVAEIRHDLTPASPFPSPDLYDTFAHYYCNKYHLTITSFDQPLLDVDHTSARLNLLTPRYINQKGVALPTSSAETRRAKRENLQQKQILVPELCDIHPVPASMWRKVVCLPAILYRLNYLLIAEELRYLIATEVGMGVAHVPDSHNFTPLDFGFSETTEHKENESSEPISLSTGNNDKSRIDEGKTTNDKAVNGGVGTDVNEKVSREESSKKDVDSSATGNVVNGKLDAVPEQCYNNKDSTSTIEPPEHSIENTVEDKQKRDEKMSKPEDFKITGQNDVPNIKHVVNNSEDLHEDELDNVDQNMQCDKFVTPNATSNDGVERSEEKANCDMIIRENGMPAISVDNIHTNGADYEKSTKTKARDAMQKPSEPPMKILPSTRFDFEVDLDNFIGPNPCTILQTLTMSNANDFFNLERLETIGDSFLKFAITVYLYCTYPGIHEGKLSYLRSKQVSNFNLYRLGKRTLFPEIMVASKFEPSENWLPPGYYVKTDTRLLFHEDNDLKPEPSDFPSNLLSEFTPKVNTIDSLTADRSDSDNTAQQLRYDRELAALTFATSEDKSERVLEQDITPHTKKCLIPYNLQTQHSLPDKSIADCTEALIGCYLTTMGQHAALLFMSWLGLYVLPEVQPAKATDTAQASKPRTIRERYGKLAQPASPVLLHVQDHESILQHQFRSCQGFEEKIGYTFKDKSYLLQAFTHASYHYNRITDCYQRLEFLGDAVLDYVITRHLYEDPRKHNPGILTDLRSALVNNNIFAALAVKWDYYKYFKAVSPELFNVINRFVESQKEKNDEICFDEYFNENDDTEEEENSEDLEIPKALGDIFESVAGAIFLDSGMSLDKVWSVYYRIMKPHIDQYTEKIPKSPVRELLELEPETTKFEKPDRTIEGKIRVTVNVVGKGKFTGVGRSYRIAKASAAKRALKGIRQAELEMRKQMLKQQAMFELTFGEQ</sequence>
<dbReference type="Gene3D" id="3.40.50.300">
    <property type="entry name" value="P-loop containing nucleotide triphosphate hydrolases"/>
    <property type="match status" value="2"/>
</dbReference>
<dbReference type="InterPro" id="IPR014720">
    <property type="entry name" value="dsRBD_dom"/>
</dbReference>
<evidence type="ECO:0000256" key="19">
    <source>
        <dbReference type="SAM" id="MobiDB-lite"/>
    </source>
</evidence>
<keyword evidence="15" id="KW-0943">RNA-mediated gene silencing</keyword>
<organism evidence="20 21">
    <name type="scientific">Owenia fusiformis</name>
    <name type="common">Polychaete worm</name>
    <dbReference type="NCBI Taxonomy" id="6347"/>
    <lineage>
        <taxon>Eukaryota</taxon>
        <taxon>Metazoa</taxon>
        <taxon>Spiralia</taxon>
        <taxon>Lophotrochozoa</taxon>
        <taxon>Annelida</taxon>
        <taxon>Polychaeta</taxon>
        <taxon>Sedentaria</taxon>
        <taxon>Canalipalpata</taxon>
        <taxon>Sabellida</taxon>
        <taxon>Oweniida</taxon>
        <taxon>Oweniidae</taxon>
        <taxon>Owenia</taxon>
    </lineage>
</organism>
<feature type="compositionally biased region" description="Polar residues" evidence="19">
    <location>
        <begin position="1205"/>
        <end position="1215"/>
    </location>
</feature>
<dbReference type="PROSITE" id="PS51194">
    <property type="entry name" value="HELICASE_CTER"/>
    <property type="match status" value="1"/>
</dbReference>
<dbReference type="Pfam" id="PF02170">
    <property type="entry name" value="PAZ"/>
    <property type="match status" value="1"/>
</dbReference>
<dbReference type="FunFam" id="1.10.1520.10:FF:000023">
    <property type="entry name" value="Endoribonuclease dcr-1"/>
    <property type="match status" value="1"/>
</dbReference>
<evidence type="ECO:0000256" key="18">
    <source>
        <dbReference type="PROSITE-ProRule" id="PRU00657"/>
    </source>
</evidence>
<dbReference type="InterPro" id="IPR014001">
    <property type="entry name" value="Helicase_ATP-bd"/>
</dbReference>
<dbReference type="GO" id="GO:0004525">
    <property type="term" value="F:ribonuclease III activity"/>
    <property type="evidence" value="ECO:0007669"/>
    <property type="project" value="UniProtKB-EC"/>
</dbReference>
<dbReference type="InterPro" id="IPR027417">
    <property type="entry name" value="P-loop_NTPase"/>
</dbReference>
<keyword evidence="16" id="KW-0464">Manganese</keyword>
<evidence type="ECO:0000256" key="15">
    <source>
        <dbReference type="ARBA" id="ARBA00023158"/>
    </source>
</evidence>
<comment type="cofactor">
    <cofactor evidence="2">
        <name>Mn(2+)</name>
        <dbReference type="ChEBI" id="CHEBI:29035"/>
    </cofactor>
</comment>
<dbReference type="Pfam" id="PF03368">
    <property type="entry name" value="Dicer_dimer"/>
    <property type="match status" value="1"/>
</dbReference>
<dbReference type="PROSITE" id="PS50821">
    <property type="entry name" value="PAZ"/>
    <property type="match status" value="1"/>
</dbReference>